<evidence type="ECO:0000313" key="1">
    <source>
        <dbReference type="EMBL" id="RIE15454.1"/>
    </source>
</evidence>
<dbReference type="Gene3D" id="3.20.20.410">
    <property type="entry name" value="Protein of unknown function UPF0759"/>
    <property type="match status" value="1"/>
</dbReference>
<organism evidence="1 2">
    <name type="scientific">Candidatus Cryosericum septentrionale</name>
    <dbReference type="NCBI Taxonomy" id="2290913"/>
    <lineage>
        <taxon>Bacteria</taxon>
        <taxon>Pseudomonadati</taxon>
        <taxon>Caldisericota/Cryosericota group</taxon>
        <taxon>Candidatus Cryosericota</taxon>
        <taxon>Candidatus Cryosericia</taxon>
        <taxon>Candidatus Cryosericales</taxon>
        <taxon>Candidatus Cryosericaceae</taxon>
        <taxon>Candidatus Cryosericum</taxon>
    </lineage>
</organism>
<comment type="caution">
    <text evidence="1">The sequence shown here is derived from an EMBL/GenBank/DDBJ whole genome shotgun (WGS) entry which is preliminary data.</text>
</comment>
<dbReference type="SUPFAM" id="SSF117396">
    <property type="entry name" value="TM1631-like"/>
    <property type="match status" value="1"/>
</dbReference>
<dbReference type="PANTHER" id="PTHR30348:SF13">
    <property type="entry name" value="UPF0759 PROTEIN YUNF"/>
    <property type="match status" value="1"/>
</dbReference>
<dbReference type="InterPro" id="IPR002763">
    <property type="entry name" value="DUF72"/>
</dbReference>
<reference evidence="1 2" key="1">
    <citation type="submission" date="2018-09" db="EMBL/GenBank/DDBJ databases">
        <title>Discovery and Ecogenomic Context for Candidatus Cryosericales, a Global Caldiserica Order Active in Thawing Permafrost.</title>
        <authorList>
            <person name="Martinez M.A."/>
            <person name="Woodcroft B.J."/>
            <person name="Ignacio Espinoza J.C."/>
            <person name="Zayed A."/>
            <person name="Singleton C.M."/>
            <person name="Boyd J."/>
            <person name="Li Y.-F."/>
            <person name="Purvine S."/>
            <person name="Maughan H."/>
            <person name="Hodgkins S.B."/>
            <person name="Anderson D."/>
            <person name="Sederholm M."/>
            <person name="Temperton B."/>
            <person name="Saleska S.R."/>
            <person name="Tyson G.W."/>
            <person name="Rich V.I."/>
        </authorList>
    </citation>
    <scope>NUCLEOTIDE SEQUENCE [LARGE SCALE GENOMIC DNA]</scope>
    <source>
        <strain evidence="1 2">SMC1</strain>
    </source>
</reference>
<dbReference type="EMBL" id="QXIY01000053">
    <property type="protein sequence ID" value="RIE15454.1"/>
    <property type="molecule type" value="Genomic_DNA"/>
</dbReference>
<sequence>MAMKAEIRIGTCGYSFPDWKGIIYPPNLRPSLYLVHYARTLGFNAVELDSSFYHMPTIPLIEALMQKTQPGFLFTVKAHRSMTHEVWNATRPAAPGRPAFPDLASGLKNATLLAPAFTDFWEAVTPMADAGRLGTVVLQYPPWFRDTPENRRFLLTTHDLLPRLPLSIEFRDRSWHNGDALTFLRQEHLGYVAVDEPQLRNLLPLVPAVTSDVAYLRLHGRNPNWFGASREERYDYLYSKEELEQMLPSIRTMAASAPLMFIMTNNCHRGQAVQNARDLQAMLLFPEQNGTQR</sequence>
<accession>A0A398DVY5</accession>
<protein>
    <submittedName>
        <fullName evidence="1">DUF72 domain-containing protein</fullName>
    </submittedName>
</protein>
<dbReference type="InterPro" id="IPR036520">
    <property type="entry name" value="UPF0759_sf"/>
</dbReference>
<dbReference type="PANTHER" id="PTHR30348">
    <property type="entry name" value="UNCHARACTERIZED PROTEIN YECE"/>
    <property type="match status" value="1"/>
</dbReference>
<name>A0A398DVY5_9BACT</name>
<dbReference type="AlphaFoldDB" id="A0A398DVY5"/>
<gene>
    <name evidence="1" type="ORF">SMC1_10160</name>
</gene>
<keyword evidence="2" id="KW-1185">Reference proteome</keyword>
<proteinExistence type="predicted"/>
<evidence type="ECO:0000313" key="2">
    <source>
        <dbReference type="Proteomes" id="UP000266113"/>
    </source>
</evidence>
<dbReference type="Pfam" id="PF01904">
    <property type="entry name" value="DUF72"/>
    <property type="match status" value="1"/>
</dbReference>
<dbReference type="Proteomes" id="UP000266113">
    <property type="component" value="Unassembled WGS sequence"/>
</dbReference>